<dbReference type="InterPro" id="IPR029787">
    <property type="entry name" value="Nucleotide_cyclase"/>
</dbReference>
<evidence type="ECO:0000256" key="8">
    <source>
        <dbReference type="SAM" id="Phobius"/>
    </source>
</evidence>
<keyword evidence="5 8" id="KW-1133">Transmembrane helix</keyword>
<comment type="catalytic activity">
    <reaction evidence="7">
        <text>2 GTP = 3',3'-c-di-GMP + 2 diphosphate</text>
        <dbReference type="Rhea" id="RHEA:24898"/>
        <dbReference type="ChEBI" id="CHEBI:33019"/>
        <dbReference type="ChEBI" id="CHEBI:37565"/>
        <dbReference type="ChEBI" id="CHEBI:58805"/>
        <dbReference type="EC" id="2.7.7.65"/>
    </reaction>
</comment>
<dbReference type="Gene3D" id="3.30.70.270">
    <property type="match status" value="1"/>
</dbReference>
<reference evidence="10" key="1">
    <citation type="submission" date="2021-08" db="EMBL/GenBank/DDBJ databases">
        <title>Comparative analyses of Brucepasteria parasyntrophica and Teretinema zuelzerae.</title>
        <authorList>
            <person name="Song Y."/>
            <person name="Brune A."/>
        </authorList>
    </citation>
    <scope>NUCLEOTIDE SEQUENCE</scope>
    <source>
        <strain evidence="10">DSM 1903</strain>
    </source>
</reference>
<evidence type="ECO:0000256" key="4">
    <source>
        <dbReference type="ARBA" id="ARBA00022692"/>
    </source>
</evidence>
<evidence type="ECO:0000256" key="1">
    <source>
        <dbReference type="ARBA" id="ARBA00004651"/>
    </source>
</evidence>
<protein>
    <recommendedName>
        <fullName evidence="2">diguanylate cyclase</fullName>
        <ecNumber evidence="2">2.7.7.65</ecNumber>
    </recommendedName>
</protein>
<keyword evidence="3" id="KW-1003">Cell membrane</keyword>
<dbReference type="GO" id="GO:0052621">
    <property type="term" value="F:diguanylate cyclase activity"/>
    <property type="evidence" value="ECO:0007669"/>
    <property type="project" value="UniProtKB-EC"/>
</dbReference>
<dbReference type="InterPro" id="IPR043128">
    <property type="entry name" value="Rev_trsase/Diguanyl_cyclase"/>
</dbReference>
<dbReference type="InterPro" id="IPR050469">
    <property type="entry name" value="Diguanylate_Cyclase"/>
</dbReference>
<dbReference type="Pfam" id="PF02743">
    <property type="entry name" value="dCache_1"/>
    <property type="match status" value="1"/>
</dbReference>
<dbReference type="CDD" id="cd01949">
    <property type="entry name" value="GGDEF"/>
    <property type="match status" value="1"/>
</dbReference>
<dbReference type="Pfam" id="PF00990">
    <property type="entry name" value="GGDEF"/>
    <property type="match status" value="1"/>
</dbReference>
<organism evidence="10 11">
    <name type="scientific">Teretinema zuelzerae</name>
    <dbReference type="NCBI Taxonomy" id="156"/>
    <lineage>
        <taxon>Bacteria</taxon>
        <taxon>Pseudomonadati</taxon>
        <taxon>Spirochaetota</taxon>
        <taxon>Spirochaetia</taxon>
        <taxon>Spirochaetales</taxon>
        <taxon>Treponemataceae</taxon>
        <taxon>Teretinema</taxon>
    </lineage>
</organism>
<dbReference type="RefSeq" id="WP_230758712.1">
    <property type="nucleotide sequence ID" value="NZ_JAINWA010000003.1"/>
</dbReference>
<feature type="transmembrane region" description="Helical" evidence="8">
    <location>
        <begin position="325"/>
        <end position="349"/>
    </location>
</feature>
<evidence type="ECO:0000313" key="10">
    <source>
        <dbReference type="EMBL" id="MCD1656170.1"/>
    </source>
</evidence>
<comment type="caution">
    <text evidence="10">The sequence shown here is derived from an EMBL/GenBank/DDBJ whole genome shotgun (WGS) entry which is preliminary data.</text>
</comment>
<dbReference type="Gene3D" id="3.30.450.20">
    <property type="entry name" value="PAS domain"/>
    <property type="match status" value="1"/>
</dbReference>
<dbReference type="NCBIfam" id="TIGR00254">
    <property type="entry name" value="GGDEF"/>
    <property type="match status" value="1"/>
</dbReference>
<dbReference type="SMART" id="SM00267">
    <property type="entry name" value="GGDEF"/>
    <property type="match status" value="1"/>
</dbReference>
<accession>A0AAE3JLF4</accession>
<dbReference type="EC" id="2.7.7.65" evidence="2"/>
<dbReference type="AlphaFoldDB" id="A0AAE3JLF4"/>
<dbReference type="PROSITE" id="PS50887">
    <property type="entry name" value="GGDEF"/>
    <property type="match status" value="1"/>
</dbReference>
<feature type="transmembrane region" description="Helical" evidence="8">
    <location>
        <begin position="20"/>
        <end position="41"/>
    </location>
</feature>
<evidence type="ECO:0000259" key="9">
    <source>
        <dbReference type="PROSITE" id="PS50887"/>
    </source>
</evidence>
<evidence type="ECO:0000313" key="11">
    <source>
        <dbReference type="Proteomes" id="UP001198163"/>
    </source>
</evidence>
<comment type="subcellular location">
    <subcellularLocation>
        <location evidence="1">Cell membrane</location>
        <topology evidence="1">Multi-pass membrane protein</topology>
    </subcellularLocation>
</comment>
<keyword evidence="4 8" id="KW-0812">Transmembrane</keyword>
<evidence type="ECO:0000256" key="5">
    <source>
        <dbReference type="ARBA" id="ARBA00022989"/>
    </source>
</evidence>
<gene>
    <name evidence="10" type="ORF">K7J14_15860</name>
</gene>
<keyword evidence="6 8" id="KW-0472">Membrane</keyword>
<dbReference type="InterPro" id="IPR033479">
    <property type="entry name" value="dCache_1"/>
</dbReference>
<dbReference type="GO" id="GO:0005886">
    <property type="term" value="C:plasma membrane"/>
    <property type="evidence" value="ECO:0007669"/>
    <property type="project" value="UniProtKB-SubCell"/>
</dbReference>
<feature type="domain" description="GGDEF" evidence="9">
    <location>
        <begin position="396"/>
        <end position="526"/>
    </location>
</feature>
<dbReference type="PANTHER" id="PTHR45138">
    <property type="entry name" value="REGULATORY COMPONENTS OF SENSORY TRANSDUCTION SYSTEM"/>
    <property type="match status" value="1"/>
</dbReference>
<name>A0AAE3JLF4_9SPIR</name>
<dbReference type="PANTHER" id="PTHR45138:SF9">
    <property type="entry name" value="DIGUANYLATE CYCLASE DGCM-RELATED"/>
    <property type="match status" value="1"/>
</dbReference>
<dbReference type="FunFam" id="3.30.70.270:FF:000001">
    <property type="entry name" value="Diguanylate cyclase domain protein"/>
    <property type="match status" value="1"/>
</dbReference>
<sequence>MGASRIPEKIEKMMKKMVLLVWLIVCLVFVLGIVFPVLFFYSIQKAYLQEQEIVLNLGKQHIEEFLADKSALLRLAATNQLPDIEFLKKSASSRYKGIPSAEALEYRTFLSKIHQEFPSFRFFALLTAEETKLLLTEPYEAQEQLTDMQYFMGYNWRRWAQETKRLFSLWNGSGFPEVHVSDVFLSQPGDYPAVSMSVGIPGEEGNLEAILYGNILLDTLSLYVSSLQYGKTGQVYLIDSQGRVVAHPRFGDLKGLDGDKETQDFHSMENSPIFKNAQKNIYKAGLYADQESGRQILASYAKLESKDWILVVQQDAGEAFSLVQLYVISIIVLVLSSVFGTIAMFSYMAKEAREYSKRHQELELISETDPLTGLLNRRSMLSRVSTFIDEYRRDGIGFVIIMFDIDDFKKINDFNGHVFGDLVLREIAARSLGVLRVDDLLFRWGGEEFLVVIRNADIIRGKGIAEKIRRVIADTPISDGSRSVFVTVTLGVSSYAGTNIEKMIIAADEALYEGKKTGKNKVVAGT</sequence>
<dbReference type="Proteomes" id="UP001198163">
    <property type="component" value="Unassembled WGS sequence"/>
</dbReference>
<dbReference type="EMBL" id="JAINWA010000003">
    <property type="protein sequence ID" value="MCD1656170.1"/>
    <property type="molecule type" value="Genomic_DNA"/>
</dbReference>
<evidence type="ECO:0000256" key="3">
    <source>
        <dbReference type="ARBA" id="ARBA00022475"/>
    </source>
</evidence>
<evidence type="ECO:0000256" key="6">
    <source>
        <dbReference type="ARBA" id="ARBA00023136"/>
    </source>
</evidence>
<dbReference type="CDD" id="cd12912">
    <property type="entry name" value="PDC2_MCP_like"/>
    <property type="match status" value="1"/>
</dbReference>
<proteinExistence type="predicted"/>
<dbReference type="SUPFAM" id="SSF55073">
    <property type="entry name" value="Nucleotide cyclase"/>
    <property type="match status" value="1"/>
</dbReference>
<evidence type="ECO:0000256" key="2">
    <source>
        <dbReference type="ARBA" id="ARBA00012528"/>
    </source>
</evidence>
<keyword evidence="11" id="KW-1185">Reference proteome</keyword>
<evidence type="ECO:0000256" key="7">
    <source>
        <dbReference type="ARBA" id="ARBA00034247"/>
    </source>
</evidence>
<dbReference type="InterPro" id="IPR000160">
    <property type="entry name" value="GGDEF_dom"/>
</dbReference>